<keyword evidence="1" id="KW-0677">Repeat</keyword>
<dbReference type="SMART" id="SM01061">
    <property type="entry name" value="CAT_RBD"/>
    <property type="match status" value="1"/>
</dbReference>
<dbReference type="SUPFAM" id="SSF63520">
    <property type="entry name" value="PTS-regulatory domain, PRD"/>
    <property type="match status" value="2"/>
</dbReference>
<dbReference type="InterPro" id="IPR004341">
    <property type="entry name" value="CAT_RNA-bd_dom"/>
</dbReference>
<dbReference type="GO" id="GO:0003723">
    <property type="term" value="F:RNA binding"/>
    <property type="evidence" value="ECO:0007669"/>
    <property type="project" value="InterPro"/>
</dbReference>
<name>A0A162MPG6_9FIRM</name>
<accession>A0A162MPG6</accession>
<dbReference type="GO" id="GO:0006355">
    <property type="term" value="P:regulation of DNA-templated transcription"/>
    <property type="evidence" value="ECO:0007669"/>
    <property type="project" value="InterPro"/>
</dbReference>
<evidence type="ECO:0000313" key="3">
    <source>
        <dbReference type="EMBL" id="KYO66876.1"/>
    </source>
</evidence>
<evidence type="ECO:0000256" key="1">
    <source>
        <dbReference type="ARBA" id="ARBA00022737"/>
    </source>
</evidence>
<dbReference type="STRING" id="520767.ATZ99_06930"/>
<dbReference type="SUPFAM" id="SSF50151">
    <property type="entry name" value="SacY-like RNA-binding domain"/>
    <property type="match status" value="1"/>
</dbReference>
<gene>
    <name evidence="3" type="primary">glcT</name>
    <name evidence="3" type="ORF">ATZ99_06930</name>
</gene>
<organism evidence="3 4">
    <name type="scientific">Thermovenabulum gondwanense</name>
    <dbReference type="NCBI Taxonomy" id="520767"/>
    <lineage>
        <taxon>Bacteria</taxon>
        <taxon>Bacillati</taxon>
        <taxon>Bacillota</taxon>
        <taxon>Clostridia</taxon>
        <taxon>Thermosediminibacterales</taxon>
        <taxon>Thermosediminibacteraceae</taxon>
        <taxon>Thermovenabulum</taxon>
    </lineage>
</organism>
<dbReference type="AlphaFoldDB" id="A0A162MPG6"/>
<dbReference type="EMBL" id="LOHZ01000023">
    <property type="protein sequence ID" value="KYO66876.1"/>
    <property type="molecule type" value="Genomic_DNA"/>
</dbReference>
<dbReference type="Pfam" id="PF03123">
    <property type="entry name" value="CAT_RBD"/>
    <property type="match status" value="1"/>
</dbReference>
<reference evidence="3 4" key="1">
    <citation type="submission" date="2015-12" db="EMBL/GenBank/DDBJ databases">
        <title>Draft genome of Thermovenabulum gondwanense isolated from a red thermophilic microbial mat colonisisng an outflow channel of a bore well.</title>
        <authorList>
            <person name="Patel B.K."/>
        </authorList>
    </citation>
    <scope>NUCLEOTIDE SEQUENCE [LARGE SCALE GENOMIC DNA]</scope>
    <source>
        <strain evidence="3 4">R270</strain>
    </source>
</reference>
<dbReference type="PANTHER" id="PTHR30185:SF16">
    <property type="entry name" value="PROTEIN GLCT"/>
    <property type="match status" value="1"/>
</dbReference>
<dbReference type="RefSeq" id="WP_068747858.1">
    <property type="nucleotide sequence ID" value="NZ_LOHZ01000023.1"/>
</dbReference>
<evidence type="ECO:0000313" key="4">
    <source>
        <dbReference type="Proteomes" id="UP000075737"/>
    </source>
</evidence>
<dbReference type="Pfam" id="PF00874">
    <property type="entry name" value="PRD"/>
    <property type="match status" value="2"/>
</dbReference>
<dbReference type="PATRIC" id="fig|520767.4.peg.778"/>
<dbReference type="InterPro" id="IPR050661">
    <property type="entry name" value="BglG_antiterminators"/>
</dbReference>
<protein>
    <submittedName>
        <fullName evidence="3">PtsGHI operon antiterminator</fullName>
    </submittedName>
</protein>
<dbReference type="PROSITE" id="PS51372">
    <property type="entry name" value="PRD_2"/>
    <property type="match status" value="2"/>
</dbReference>
<dbReference type="InterPro" id="IPR036650">
    <property type="entry name" value="CAT_RNA-bd_dom_sf"/>
</dbReference>
<comment type="caution">
    <text evidence="3">The sequence shown here is derived from an EMBL/GenBank/DDBJ whole genome shotgun (WGS) entry which is preliminary data.</text>
</comment>
<feature type="domain" description="PRD" evidence="2">
    <location>
        <begin position="68"/>
        <end position="172"/>
    </location>
</feature>
<evidence type="ECO:0000259" key="2">
    <source>
        <dbReference type="PROSITE" id="PS51372"/>
    </source>
</evidence>
<dbReference type="Gene3D" id="1.10.1790.10">
    <property type="entry name" value="PRD domain"/>
    <property type="match status" value="2"/>
</dbReference>
<keyword evidence="4" id="KW-1185">Reference proteome</keyword>
<dbReference type="OrthoDB" id="9813552at2"/>
<dbReference type="Proteomes" id="UP000075737">
    <property type="component" value="Unassembled WGS sequence"/>
</dbReference>
<feature type="domain" description="PRD" evidence="2">
    <location>
        <begin position="173"/>
        <end position="280"/>
    </location>
</feature>
<dbReference type="InterPro" id="IPR011608">
    <property type="entry name" value="PRD"/>
</dbReference>
<sequence length="280" mass="32580">MGFKILKVLNNNAVMAKDEEKDREAVLLGKGIGFEKKAGEEITEEKIEKIFYFYDRGEFKKYEELSERVDKRVLEVVQEIIKMISESSCEPLSDHIHVALTDHINFTLHRLSLKLEVKNPFLNEIRVLYPKEYGIALIALEMIKKRLGVSVPEDEAGFIAMHIHAAMVNAKLSKTVRYANMIEDMVEIIEKMLQIKINKEDINYGRLVVHLRFVLERADKGNFIKNPLLKSVKRNFKKSFQVAGKICKYIEEKFNVKVPEDELAYIALHIERIKEENQQK</sequence>
<dbReference type="InterPro" id="IPR036634">
    <property type="entry name" value="PRD_sf"/>
</dbReference>
<proteinExistence type="predicted"/>
<dbReference type="Gene3D" id="2.30.24.10">
    <property type="entry name" value="CAT RNA-binding domain"/>
    <property type="match status" value="1"/>
</dbReference>
<dbReference type="PANTHER" id="PTHR30185">
    <property type="entry name" value="CRYPTIC BETA-GLUCOSIDE BGL OPERON ANTITERMINATOR"/>
    <property type="match status" value="1"/>
</dbReference>